<comment type="caution">
    <text evidence="1">The sequence shown here is derived from an EMBL/GenBank/DDBJ whole genome shotgun (WGS) entry which is preliminary data.</text>
</comment>
<protein>
    <submittedName>
        <fullName evidence="1">Uncharacterized protein</fullName>
    </submittedName>
</protein>
<gene>
    <name evidence="1" type="ORF">AWZ03_015497</name>
</gene>
<sequence>MASMMDSSNDSEGTRQLFRRWFDIAVIPAMEERTLDKEVSPEISTRIHTHNDKIAR</sequence>
<evidence type="ECO:0000313" key="2">
    <source>
        <dbReference type="Proteomes" id="UP000295192"/>
    </source>
</evidence>
<accession>A0A484AR66</accession>
<proteinExistence type="predicted"/>
<dbReference type="Proteomes" id="UP000295192">
    <property type="component" value="Unassembled WGS sequence"/>
</dbReference>
<evidence type="ECO:0000313" key="1">
    <source>
        <dbReference type="EMBL" id="TDG38081.1"/>
    </source>
</evidence>
<keyword evidence="2" id="KW-1185">Reference proteome</keyword>
<reference evidence="1 2" key="1">
    <citation type="journal article" date="2019" name="J. Hered.">
        <title>An Improved Genome Assembly for Drosophila navojoa, the Basal Species in the mojavensis Cluster.</title>
        <authorList>
            <person name="Vanderlinde T."/>
            <person name="Dupim E.G."/>
            <person name="Nazario-Yepiz N.O."/>
            <person name="Carvalho A.B."/>
        </authorList>
    </citation>
    <scope>NUCLEOTIDE SEQUENCE [LARGE SCALE GENOMIC DNA]</scope>
    <source>
        <strain evidence="1">Navoj_Jal97</strain>
        <tissue evidence="1">Whole organism</tissue>
    </source>
</reference>
<organism evidence="1 2">
    <name type="scientific">Drosophila navojoa</name>
    <name type="common">Fruit fly</name>
    <dbReference type="NCBI Taxonomy" id="7232"/>
    <lineage>
        <taxon>Eukaryota</taxon>
        <taxon>Metazoa</taxon>
        <taxon>Ecdysozoa</taxon>
        <taxon>Arthropoda</taxon>
        <taxon>Hexapoda</taxon>
        <taxon>Insecta</taxon>
        <taxon>Pterygota</taxon>
        <taxon>Neoptera</taxon>
        <taxon>Endopterygota</taxon>
        <taxon>Diptera</taxon>
        <taxon>Brachycera</taxon>
        <taxon>Muscomorpha</taxon>
        <taxon>Ephydroidea</taxon>
        <taxon>Drosophilidae</taxon>
        <taxon>Drosophila</taxon>
    </lineage>
</organism>
<name>A0A484AR66_DRONA</name>
<dbReference type="AlphaFoldDB" id="A0A484AR66"/>
<dbReference type="EMBL" id="LSRL02013061">
    <property type="protein sequence ID" value="TDG38081.1"/>
    <property type="molecule type" value="Genomic_DNA"/>
</dbReference>
<feature type="non-terminal residue" evidence="1">
    <location>
        <position position="56"/>
    </location>
</feature>